<feature type="transmembrane region" description="Helical" evidence="8">
    <location>
        <begin position="86"/>
        <end position="108"/>
    </location>
</feature>
<dbReference type="PANTHER" id="PTHR42751">
    <property type="entry name" value="SODIUM/HYDROGEN EXCHANGER FAMILY/TRKA DOMAIN PROTEIN"/>
    <property type="match status" value="1"/>
</dbReference>
<proteinExistence type="inferred from homology"/>
<keyword evidence="4" id="KW-0633">Potassium transport</keyword>
<feature type="transmembrane region" description="Helical" evidence="8">
    <location>
        <begin position="55"/>
        <end position="74"/>
    </location>
</feature>
<dbReference type="Gene3D" id="1.20.1530.20">
    <property type="match status" value="1"/>
</dbReference>
<dbReference type="RefSeq" id="WP_424604798.1">
    <property type="nucleotide sequence ID" value="NZ_JBNAVA010000001.1"/>
</dbReference>
<gene>
    <name evidence="11" type="ORF">C0187_04720</name>
</gene>
<dbReference type="Pfam" id="PF02254">
    <property type="entry name" value="TrkA_N"/>
    <property type="match status" value="1"/>
</dbReference>
<dbReference type="PANTHER" id="PTHR42751:SF3">
    <property type="entry name" value="SODIUM_GLUTAMATE SYMPORTER"/>
    <property type="match status" value="1"/>
</dbReference>
<evidence type="ECO:0000313" key="11">
    <source>
        <dbReference type="EMBL" id="PMP70825.1"/>
    </source>
</evidence>
<feature type="transmembrane region" description="Helical" evidence="8">
    <location>
        <begin position="239"/>
        <end position="257"/>
    </location>
</feature>
<dbReference type="SUPFAM" id="SSF51735">
    <property type="entry name" value="NAD(P)-binding Rossmann-fold domains"/>
    <property type="match status" value="1"/>
</dbReference>
<keyword evidence="5 8" id="KW-0812">Transmembrane</keyword>
<evidence type="ECO:0000256" key="7">
    <source>
        <dbReference type="ARBA" id="ARBA00023136"/>
    </source>
</evidence>
<keyword evidence="3" id="KW-0813">Transport</keyword>
<dbReference type="AlphaFoldDB" id="A0A2J6WKC8"/>
<evidence type="ECO:0000256" key="6">
    <source>
        <dbReference type="ARBA" id="ARBA00022989"/>
    </source>
</evidence>
<keyword evidence="4" id="KW-0630">Potassium</keyword>
<keyword evidence="7 8" id="KW-0472">Membrane</keyword>
<feature type="transmembrane region" description="Helical" evidence="8">
    <location>
        <begin position="324"/>
        <end position="347"/>
    </location>
</feature>
<dbReference type="GO" id="GO:0008324">
    <property type="term" value="F:monoatomic cation transmembrane transporter activity"/>
    <property type="evidence" value="ECO:0007669"/>
    <property type="project" value="InterPro"/>
</dbReference>
<accession>A0A2J6WKC8</accession>
<dbReference type="EMBL" id="PNIN01000048">
    <property type="protein sequence ID" value="PMP70825.1"/>
    <property type="molecule type" value="Genomic_DNA"/>
</dbReference>
<feature type="transmembrane region" description="Helical" evidence="8">
    <location>
        <begin position="294"/>
        <end position="312"/>
    </location>
</feature>
<dbReference type="SUPFAM" id="SSF116726">
    <property type="entry name" value="TrkA C-terminal domain-like"/>
    <property type="match status" value="1"/>
</dbReference>
<dbReference type="InterPro" id="IPR006037">
    <property type="entry name" value="RCK_C"/>
</dbReference>
<reference evidence="11 12" key="1">
    <citation type="submission" date="2018-01" db="EMBL/GenBank/DDBJ databases">
        <title>Metagenomic assembled genomes from two thermal pools in the Uzon Caldera, Kamchatka, Russia.</title>
        <authorList>
            <person name="Wilkins L."/>
            <person name="Ettinger C."/>
        </authorList>
    </citation>
    <scope>NUCLEOTIDE SEQUENCE [LARGE SCALE GENOMIC DNA]</scope>
    <source>
        <strain evidence="11">ZAV-05</strain>
    </source>
</reference>
<keyword evidence="4" id="KW-0406">Ion transport</keyword>
<dbReference type="Gene3D" id="3.30.70.1450">
    <property type="entry name" value="Regulator of K+ conductance, C-terminal domain"/>
    <property type="match status" value="1"/>
</dbReference>
<dbReference type="Pfam" id="PF02080">
    <property type="entry name" value="TrkA_C"/>
    <property type="match status" value="1"/>
</dbReference>
<dbReference type="GO" id="GO:0016020">
    <property type="term" value="C:membrane"/>
    <property type="evidence" value="ECO:0007669"/>
    <property type="project" value="UniProtKB-SubCell"/>
</dbReference>
<evidence type="ECO:0000256" key="4">
    <source>
        <dbReference type="ARBA" id="ARBA00022538"/>
    </source>
</evidence>
<feature type="transmembrane region" description="Helical" evidence="8">
    <location>
        <begin position="114"/>
        <end position="135"/>
    </location>
</feature>
<organism evidence="11 12">
    <name type="scientific">Calditerrivibrio nitroreducens</name>
    <dbReference type="NCBI Taxonomy" id="477976"/>
    <lineage>
        <taxon>Bacteria</taxon>
        <taxon>Pseudomonadati</taxon>
        <taxon>Deferribacterota</taxon>
        <taxon>Deferribacteres</taxon>
        <taxon>Deferribacterales</taxon>
        <taxon>Calditerrivibrionaceae</taxon>
    </lineage>
</organism>
<comment type="caution">
    <text evidence="11">The sequence shown here is derived from an EMBL/GenBank/DDBJ whole genome shotgun (WGS) entry which is preliminary data.</text>
</comment>
<sequence>MHNELILMILIFLGSSVVITYLLTKLKIHPIIGFIVTGAFIGPNGFKIVSDSSTVETISEIGVILLLFTLGLEFSIEKLMRLKKYVFVGGLYQVTGTFVLFCLLGYFFFNSLKISVILGILTALSSTAIVLKLISEKGLIDSPIGKMGIGILLFQDIMVVPIMIIVPLFASEEIVFVDILLKVLKSFLIGGVVFFVSKYVTNFILSKVVKLRVREIFILTIIVISLGMAYTTGSLGISMSMGAFLAGVVLADSIYTHQIIADIQPFKDSFLAVFFISIGLLTDPFFIIKNFPGILIFVISLIIIKGLIIFFVSNGILKSPKVSFRLAISLFQIGEFSFVVAALSYSLKIIDEHFYQLFLAGSVFSMILTPFGFKYGYKIYDKIFGKSRDINIKEYDTDELKDHVIIIGYGLNGRNLSHVLKETDIRYIICEMNINTVREMSKKGEPIIFGDATKEEILHVLGVELARVVVIAISDPEATKRIVKLTKNIREDICVLVRTRYVAEVEMFRRLGADEIIPEEFETSIEIFSRVLMKYNVPVNIIHLMVNKIRENNYESLRTVDIQPKKIYSKESDDILINVITYKILPESELVSKSLKDIDLRKNTGASVIAIKRGETVIQSPTAEEKLQSGDVICITGTKEVVDKAVEYLNEINIEYINGSAT</sequence>
<feature type="transmembrane region" description="Helical" evidence="8">
    <location>
        <begin position="147"/>
        <end position="169"/>
    </location>
</feature>
<comment type="subcellular location">
    <subcellularLocation>
        <location evidence="1">Membrane</location>
        <topology evidence="1">Multi-pass membrane protein</topology>
    </subcellularLocation>
</comment>
<dbReference type="GO" id="GO:0015297">
    <property type="term" value="F:antiporter activity"/>
    <property type="evidence" value="ECO:0007669"/>
    <property type="project" value="InterPro"/>
</dbReference>
<dbReference type="InterPro" id="IPR038770">
    <property type="entry name" value="Na+/solute_symporter_sf"/>
</dbReference>
<keyword evidence="6 8" id="KW-1133">Transmembrane helix</keyword>
<feature type="domain" description="RCK N-terminal" evidence="9">
    <location>
        <begin position="401"/>
        <end position="518"/>
    </location>
</feature>
<dbReference type="PROSITE" id="PS51202">
    <property type="entry name" value="RCK_C"/>
    <property type="match status" value="1"/>
</dbReference>
<evidence type="ECO:0000256" key="8">
    <source>
        <dbReference type="SAM" id="Phobius"/>
    </source>
</evidence>
<feature type="transmembrane region" description="Helical" evidence="8">
    <location>
        <begin position="175"/>
        <end position="196"/>
    </location>
</feature>
<dbReference type="Proteomes" id="UP000242881">
    <property type="component" value="Unassembled WGS sequence"/>
</dbReference>
<comment type="similarity">
    <text evidence="2">Belongs to the monovalent cation:proton antiporter 2 (CPA2) transporter (TC 2.A.37) family.</text>
</comment>
<evidence type="ECO:0000256" key="1">
    <source>
        <dbReference type="ARBA" id="ARBA00004141"/>
    </source>
</evidence>
<evidence type="ECO:0000259" key="10">
    <source>
        <dbReference type="PROSITE" id="PS51202"/>
    </source>
</evidence>
<evidence type="ECO:0000256" key="3">
    <source>
        <dbReference type="ARBA" id="ARBA00022448"/>
    </source>
</evidence>
<dbReference type="GO" id="GO:0006813">
    <property type="term" value="P:potassium ion transport"/>
    <property type="evidence" value="ECO:0007669"/>
    <property type="project" value="UniProtKB-KW"/>
</dbReference>
<dbReference type="InterPro" id="IPR036721">
    <property type="entry name" value="RCK_C_sf"/>
</dbReference>
<feature type="transmembrane region" description="Helical" evidence="8">
    <location>
        <begin position="31"/>
        <end position="49"/>
    </location>
</feature>
<dbReference type="Gene3D" id="3.40.50.720">
    <property type="entry name" value="NAD(P)-binding Rossmann-like Domain"/>
    <property type="match status" value="1"/>
</dbReference>
<evidence type="ECO:0000256" key="2">
    <source>
        <dbReference type="ARBA" id="ARBA00005551"/>
    </source>
</evidence>
<dbReference type="InterPro" id="IPR036291">
    <property type="entry name" value="NAD(P)-bd_dom_sf"/>
</dbReference>
<protein>
    <submittedName>
        <fullName evidence="11">Potassium transporter KefB</fullName>
    </submittedName>
</protein>
<feature type="domain" description="RCK C-terminal" evidence="10">
    <location>
        <begin position="567"/>
        <end position="651"/>
    </location>
</feature>
<evidence type="ECO:0000259" key="9">
    <source>
        <dbReference type="PROSITE" id="PS51201"/>
    </source>
</evidence>
<evidence type="ECO:0000256" key="5">
    <source>
        <dbReference type="ARBA" id="ARBA00022692"/>
    </source>
</evidence>
<name>A0A2J6WKC8_9BACT</name>
<dbReference type="GO" id="GO:1902600">
    <property type="term" value="P:proton transmembrane transport"/>
    <property type="evidence" value="ECO:0007669"/>
    <property type="project" value="InterPro"/>
</dbReference>
<evidence type="ECO:0000313" key="12">
    <source>
        <dbReference type="Proteomes" id="UP000242881"/>
    </source>
</evidence>
<dbReference type="InterPro" id="IPR006153">
    <property type="entry name" value="Cation/H_exchanger_TM"/>
</dbReference>
<feature type="transmembrane region" description="Helical" evidence="8">
    <location>
        <begin position="353"/>
        <end position="373"/>
    </location>
</feature>
<dbReference type="InterPro" id="IPR003148">
    <property type="entry name" value="RCK_N"/>
</dbReference>
<feature type="transmembrane region" description="Helical" evidence="8">
    <location>
        <begin position="269"/>
        <end position="288"/>
    </location>
</feature>
<feature type="transmembrane region" description="Helical" evidence="8">
    <location>
        <begin position="6"/>
        <end position="24"/>
    </location>
</feature>
<feature type="transmembrane region" description="Helical" evidence="8">
    <location>
        <begin position="216"/>
        <end position="233"/>
    </location>
</feature>
<dbReference type="PROSITE" id="PS51201">
    <property type="entry name" value="RCK_N"/>
    <property type="match status" value="1"/>
</dbReference>
<dbReference type="Pfam" id="PF00999">
    <property type="entry name" value="Na_H_Exchanger"/>
    <property type="match status" value="1"/>
</dbReference>